<dbReference type="InterPro" id="IPR002797">
    <property type="entry name" value="Polysacc_synth"/>
</dbReference>
<dbReference type="GO" id="GO:0005886">
    <property type="term" value="C:plasma membrane"/>
    <property type="evidence" value="ECO:0007669"/>
    <property type="project" value="UniProtKB-SubCell"/>
</dbReference>
<reference evidence="8" key="1">
    <citation type="submission" date="2012-02" db="EMBL/GenBank/DDBJ databases">
        <title>Complete sequence of chromosome of Methanomethylovorans hollandica DSM 15978.</title>
        <authorList>
            <person name="Lucas S."/>
            <person name="Copeland A."/>
            <person name="Lapidus A."/>
            <person name="Glavina del Rio T."/>
            <person name="Dalin E."/>
            <person name="Tice H."/>
            <person name="Bruce D."/>
            <person name="Goodwin L."/>
            <person name="Pitluck S."/>
            <person name="Peters L."/>
            <person name="Mikhailova N."/>
            <person name="Held B."/>
            <person name="Kyrpides N."/>
            <person name="Mavromatis K."/>
            <person name="Ivanova N."/>
            <person name="Brettin T."/>
            <person name="Detter J.C."/>
            <person name="Han C."/>
            <person name="Larimer F."/>
            <person name="Land M."/>
            <person name="Hauser L."/>
            <person name="Markowitz V."/>
            <person name="Cheng J.-F."/>
            <person name="Hugenholtz P."/>
            <person name="Woyke T."/>
            <person name="Wu D."/>
            <person name="Spring S."/>
            <person name="Schroeder M."/>
            <person name="Brambilla E."/>
            <person name="Klenk H.-P."/>
            <person name="Eisen J.A."/>
        </authorList>
    </citation>
    <scope>NUCLEOTIDE SEQUENCE [LARGE SCALE GENOMIC DNA]</scope>
    <source>
        <strain evidence="8">DSM 15978 / NBRC 107637 / DMS1</strain>
    </source>
</reference>
<comment type="subcellular location">
    <subcellularLocation>
        <location evidence="1">Cell membrane</location>
        <topology evidence="1">Multi-pass membrane protein</topology>
    </subcellularLocation>
</comment>
<dbReference type="RefSeq" id="WP_015323921.1">
    <property type="nucleotide sequence ID" value="NC_019977.1"/>
</dbReference>
<feature type="transmembrane region" description="Helical" evidence="6">
    <location>
        <begin position="21"/>
        <end position="42"/>
    </location>
</feature>
<dbReference type="CDD" id="cd13128">
    <property type="entry name" value="MATE_Wzx_like"/>
    <property type="match status" value="1"/>
</dbReference>
<evidence type="ECO:0000256" key="4">
    <source>
        <dbReference type="ARBA" id="ARBA00022989"/>
    </source>
</evidence>
<evidence type="ECO:0000256" key="6">
    <source>
        <dbReference type="SAM" id="Phobius"/>
    </source>
</evidence>
<dbReference type="HOGENOM" id="CLU_043240_0_0_2"/>
<dbReference type="AlphaFoldDB" id="L0KTJ2"/>
<dbReference type="InterPro" id="IPR050833">
    <property type="entry name" value="Poly_Biosynth_Transport"/>
</dbReference>
<dbReference type="KEGG" id="mhz:Metho_0485"/>
<keyword evidence="4 6" id="KW-1133">Transmembrane helix</keyword>
<feature type="transmembrane region" description="Helical" evidence="6">
    <location>
        <begin position="121"/>
        <end position="143"/>
    </location>
</feature>
<evidence type="ECO:0000256" key="2">
    <source>
        <dbReference type="ARBA" id="ARBA00022475"/>
    </source>
</evidence>
<evidence type="ECO:0000313" key="7">
    <source>
        <dbReference type="EMBL" id="AGB48752.1"/>
    </source>
</evidence>
<keyword evidence="8" id="KW-1185">Reference proteome</keyword>
<dbReference type="EMBL" id="CP003362">
    <property type="protein sequence ID" value="AGB48752.1"/>
    <property type="molecule type" value="Genomic_DNA"/>
</dbReference>
<keyword evidence="5 6" id="KW-0472">Membrane</keyword>
<feature type="transmembrane region" description="Helical" evidence="6">
    <location>
        <begin position="155"/>
        <end position="174"/>
    </location>
</feature>
<feature type="transmembrane region" description="Helical" evidence="6">
    <location>
        <begin position="364"/>
        <end position="383"/>
    </location>
</feature>
<organism evidence="7 8">
    <name type="scientific">Methanomethylovorans hollandica (strain DSM 15978 / NBRC 107637 / DMS1)</name>
    <dbReference type="NCBI Taxonomy" id="867904"/>
    <lineage>
        <taxon>Archaea</taxon>
        <taxon>Methanobacteriati</taxon>
        <taxon>Methanobacteriota</taxon>
        <taxon>Stenosarchaea group</taxon>
        <taxon>Methanomicrobia</taxon>
        <taxon>Methanosarcinales</taxon>
        <taxon>Methanosarcinaceae</taxon>
        <taxon>Methanomethylovorans</taxon>
    </lineage>
</organism>
<feature type="transmembrane region" description="Helical" evidence="6">
    <location>
        <begin position="446"/>
        <end position="465"/>
    </location>
</feature>
<dbReference type="OrthoDB" id="112053at2157"/>
<evidence type="ECO:0000313" key="8">
    <source>
        <dbReference type="Proteomes" id="UP000010866"/>
    </source>
</evidence>
<gene>
    <name evidence="7" type="ordered locus">Metho_0485</name>
</gene>
<dbReference type="STRING" id="867904.Metho_0485"/>
<evidence type="ECO:0000256" key="5">
    <source>
        <dbReference type="ARBA" id="ARBA00023136"/>
    </source>
</evidence>
<feature type="transmembrane region" description="Helical" evidence="6">
    <location>
        <begin position="253"/>
        <end position="273"/>
    </location>
</feature>
<protein>
    <submittedName>
        <fullName evidence="7">Membrane protein involved in the export of O-antigen and teichoic acid</fullName>
    </submittedName>
</protein>
<name>L0KTJ2_METHD</name>
<dbReference type="GeneID" id="14407591"/>
<dbReference type="PANTHER" id="PTHR30250:SF11">
    <property type="entry name" value="O-ANTIGEN TRANSPORTER-RELATED"/>
    <property type="match status" value="1"/>
</dbReference>
<dbReference type="Proteomes" id="UP000010866">
    <property type="component" value="Chromosome"/>
</dbReference>
<feature type="transmembrane region" description="Helical" evidence="6">
    <location>
        <begin position="294"/>
        <end position="312"/>
    </location>
</feature>
<feature type="transmembrane region" description="Helical" evidence="6">
    <location>
        <begin position="332"/>
        <end position="352"/>
    </location>
</feature>
<keyword evidence="3 6" id="KW-0812">Transmembrane</keyword>
<feature type="transmembrane region" description="Helical" evidence="6">
    <location>
        <begin position="48"/>
        <end position="68"/>
    </location>
</feature>
<feature type="transmembrane region" description="Helical" evidence="6">
    <location>
        <begin position="180"/>
        <end position="198"/>
    </location>
</feature>
<keyword evidence="2" id="KW-1003">Cell membrane</keyword>
<proteinExistence type="predicted"/>
<feature type="transmembrane region" description="Helical" evidence="6">
    <location>
        <begin position="89"/>
        <end position="115"/>
    </location>
</feature>
<feature type="transmembrane region" description="Helical" evidence="6">
    <location>
        <begin position="210"/>
        <end position="233"/>
    </location>
</feature>
<feature type="transmembrane region" description="Helical" evidence="6">
    <location>
        <begin position="389"/>
        <end position="407"/>
    </location>
</feature>
<evidence type="ECO:0000256" key="3">
    <source>
        <dbReference type="ARBA" id="ARBA00022692"/>
    </source>
</evidence>
<dbReference type="PANTHER" id="PTHR30250">
    <property type="entry name" value="PST FAMILY PREDICTED COLANIC ACID TRANSPORTER"/>
    <property type="match status" value="1"/>
</dbReference>
<feature type="transmembrane region" description="Helical" evidence="6">
    <location>
        <begin position="419"/>
        <end position="440"/>
    </location>
</feature>
<dbReference type="Pfam" id="PF01943">
    <property type="entry name" value="Polysacc_synt"/>
    <property type="match status" value="1"/>
</dbReference>
<accession>L0KTJ2</accession>
<evidence type="ECO:0000256" key="1">
    <source>
        <dbReference type="ARBA" id="ARBA00004651"/>
    </source>
</evidence>
<sequence precursor="true">MPTMSTIFNRLMRIEPIRRQSMVILILQIAITFIGFLSTMYFAHTIGASVLGAYFLFLAYVGTLNLFYDGGFGGAVVKRISEGKDQNEFYSAFVVSRMILVVFSIAVLILIYPLLTDLHDMYFWLLVALVSGFIFSSILYGIYGMGKAGIYQTMGFLNSILCIFFQVVAVFLGFGAAGLAGGFIFGMIAASIIGMRYLDMKLVRFRSYHLHSLVSYSFWIFLSSSGSLVFTYADTIMVGYFLETADVGIYRVVFQFTTIAAFTTTAMRTVLFPNISKWSVSGDTDRIAVSLSKAFTYSLMLAVPVLAGGVLLGDKLLYYFYGSDFENGNYTLYLLLVMQVVNVFVFLQTTYINGLNHPKKALKVTIVAATANIILNFALIPALGIEGAALATLLTMTLNALLAYFVLSRFINVNIEYVPVRNVIISSSIMVVFLGFYRLLIPLSNIWITLLSVLLGGIVYTMFLLKIDTGVRTEIKNLLNY</sequence>